<evidence type="ECO:0000256" key="3">
    <source>
        <dbReference type="ARBA" id="ARBA00023163"/>
    </source>
</evidence>
<evidence type="ECO:0000313" key="5">
    <source>
        <dbReference type="EMBL" id="MBT2185558.1"/>
    </source>
</evidence>
<dbReference type="Gene3D" id="1.10.10.10">
    <property type="entry name" value="Winged helix-like DNA-binding domain superfamily/Winged helix DNA-binding domain"/>
    <property type="match status" value="1"/>
</dbReference>
<dbReference type="InterPro" id="IPR013324">
    <property type="entry name" value="RNA_pol_sigma_r3/r4-like"/>
</dbReference>
<dbReference type="CDD" id="cd06171">
    <property type="entry name" value="Sigma70_r4"/>
    <property type="match status" value="1"/>
</dbReference>
<gene>
    <name evidence="5" type="ORF">KK488_01190</name>
</gene>
<dbReference type="NCBIfam" id="TIGR02999">
    <property type="entry name" value="Sig-70_X6"/>
    <property type="match status" value="1"/>
</dbReference>
<feature type="domain" description="RNA polymerase sigma-70 ECF-like HTH" evidence="4">
    <location>
        <begin position="4"/>
        <end position="170"/>
    </location>
</feature>
<evidence type="ECO:0000256" key="1">
    <source>
        <dbReference type="ARBA" id="ARBA00023015"/>
    </source>
</evidence>
<dbReference type="AlphaFoldDB" id="A0A9X1AJY1"/>
<evidence type="ECO:0000259" key="4">
    <source>
        <dbReference type="Pfam" id="PF07638"/>
    </source>
</evidence>
<dbReference type="InterPro" id="IPR011517">
    <property type="entry name" value="RNA_pol_sigma70_ECF-like"/>
</dbReference>
<dbReference type="SUPFAM" id="SSF88659">
    <property type="entry name" value="Sigma3 and sigma4 domains of RNA polymerase sigma factors"/>
    <property type="match status" value="1"/>
</dbReference>
<dbReference type="Pfam" id="PF07638">
    <property type="entry name" value="Sigma70_ECF"/>
    <property type="match status" value="1"/>
</dbReference>
<dbReference type="InterPro" id="IPR036388">
    <property type="entry name" value="WH-like_DNA-bd_sf"/>
</dbReference>
<dbReference type="Proteomes" id="UP001138757">
    <property type="component" value="Unassembled WGS sequence"/>
</dbReference>
<dbReference type="InterPro" id="IPR014284">
    <property type="entry name" value="RNA_pol_sigma-70_dom"/>
</dbReference>
<reference evidence="5" key="1">
    <citation type="submission" date="2021-05" db="EMBL/GenBank/DDBJ databases">
        <title>Genome of Sphingobium sp. strain.</title>
        <authorList>
            <person name="Fan R."/>
        </authorList>
    </citation>
    <scope>NUCLEOTIDE SEQUENCE</scope>
    <source>
        <strain evidence="5">H33</strain>
    </source>
</reference>
<dbReference type="InterPro" id="IPR053812">
    <property type="entry name" value="HTH_Sigma70_ECF-like"/>
</dbReference>
<dbReference type="NCBIfam" id="TIGR02937">
    <property type="entry name" value="sigma70-ECF"/>
    <property type="match status" value="1"/>
</dbReference>
<keyword evidence="6" id="KW-1185">Reference proteome</keyword>
<name>A0A9X1AJY1_9SPHN</name>
<dbReference type="PANTHER" id="PTHR43133">
    <property type="entry name" value="RNA POLYMERASE ECF-TYPE SIGMA FACTO"/>
    <property type="match status" value="1"/>
</dbReference>
<accession>A0A9X1AJY1</accession>
<dbReference type="InterPro" id="IPR039425">
    <property type="entry name" value="RNA_pol_sigma-70-like"/>
</dbReference>
<sequence>MDVDGTAIAREPLLAQCYGDMRRVARRILAGDGLAISIQPTDLAHEAAVRLIMSDADLVAADRGHMLALAARTMRRILIDEARKAGAAKRHAPTLMTIWPGAPNTMIDLADLDEALGALQNFSDDHAAIVEMRFTLGLTVEETARQTGIPERTVKRRWQVARAWLQDYLQSGDDVRAG</sequence>
<dbReference type="RefSeq" id="WP_214621305.1">
    <property type="nucleotide sequence ID" value="NZ_JAHGAW010000001.1"/>
</dbReference>
<keyword evidence="2" id="KW-0731">Sigma factor</keyword>
<evidence type="ECO:0000313" key="6">
    <source>
        <dbReference type="Proteomes" id="UP001138757"/>
    </source>
</evidence>
<comment type="caution">
    <text evidence="5">The sequence shown here is derived from an EMBL/GenBank/DDBJ whole genome shotgun (WGS) entry which is preliminary data.</text>
</comment>
<protein>
    <submittedName>
        <fullName evidence="5">Sigma-70 family RNA polymerase sigma factor</fullName>
    </submittedName>
</protein>
<dbReference type="PANTHER" id="PTHR43133:SF39">
    <property type="entry name" value="SIMILAR TO RNA POLYMERASE SIGMA-E FACTOR"/>
    <property type="match status" value="1"/>
</dbReference>
<dbReference type="GO" id="GO:0016987">
    <property type="term" value="F:sigma factor activity"/>
    <property type="evidence" value="ECO:0007669"/>
    <property type="project" value="UniProtKB-KW"/>
</dbReference>
<proteinExistence type="predicted"/>
<dbReference type="EMBL" id="JAHGAW010000001">
    <property type="protein sequence ID" value="MBT2185558.1"/>
    <property type="molecule type" value="Genomic_DNA"/>
</dbReference>
<keyword evidence="3" id="KW-0804">Transcription</keyword>
<dbReference type="GO" id="GO:0006352">
    <property type="term" value="P:DNA-templated transcription initiation"/>
    <property type="evidence" value="ECO:0007669"/>
    <property type="project" value="InterPro"/>
</dbReference>
<keyword evidence="1" id="KW-0805">Transcription regulation</keyword>
<organism evidence="5 6">
    <name type="scientific">Sphingobium nicotianae</name>
    <dbReference type="NCBI Taxonomy" id="2782607"/>
    <lineage>
        <taxon>Bacteria</taxon>
        <taxon>Pseudomonadati</taxon>
        <taxon>Pseudomonadota</taxon>
        <taxon>Alphaproteobacteria</taxon>
        <taxon>Sphingomonadales</taxon>
        <taxon>Sphingomonadaceae</taxon>
        <taxon>Sphingobium</taxon>
    </lineage>
</organism>
<evidence type="ECO:0000256" key="2">
    <source>
        <dbReference type="ARBA" id="ARBA00023082"/>
    </source>
</evidence>